<keyword evidence="1" id="KW-0472">Membrane</keyword>
<keyword evidence="1" id="KW-0812">Transmembrane</keyword>
<organism evidence="2">
    <name type="scientific">marine metagenome</name>
    <dbReference type="NCBI Taxonomy" id="408172"/>
    <lineage>
        <taxon>unclassified sequences</taxon>
        <taxon>metagenomes</taxon>
        <taxon>ecological metagenomes</taxon>
    </lineage>
</organism>
<sequence>VLLTGACFASNLPPKRTKKAKKVKDLGTGPCHDPVHPLIMLAMEKGVKAVPLRKIFLYRKLLKQCKKTGHRETVKQLKLKDYQRDYQKAQFMAGWTSNHAMCVTIVIFYYYVGMVTAEK</sequence>
<feature type="transmembrane region" description="Helical" evidence="1">
    <location>
        <begin position="92"/>
        <end position="112"/>
    </location>
</feature>
<evidence type="ECO:0000256" key="1">
    <source>
        <dbReference type="SAM" id="Phobius"/>
    </source>
</evidence>
<proteinExistence type="predicted"/>
<accession>A0A381W6W6</accession>
<gene>
    <name evidence="2" type="ORF">METZ01_LOCUS100895</name>
</gene>
<dbReference type="AlphaFoldDB" id="A0A381W6W6"/>
<keyword evidence="1" id="KW-1133">Transmembrane helix</keyword>
<name>A0A381W6W6_9ZZZZ</name>
<evidence type="ECO:0000313" key="2">
    <source>
        <dbReference type="EMBL" id="SVA48041.1"/>
    </source>
</evidence>
<protein>
    <submittedName>
        <fullName evidence="2">Uncharacterized protein</fullName>
    </submittedName>
</protein>
<reference evidence="2" key="1">
    <citation type="submission" date="2018-05" db="EMBL/GenBank/DDBJ databases">
        <authorList>
            <person name="Lanie J.A."/>
            <person name="Ng W.-L."/>
            <person name="Kazmierczak K.M."/>
            <person name="Andrzejewski T.M."/>
            <person name="Davidsen T.M."/>
            <person name="Wayne K.J."/>
            <person name="Tettelin H."/>
            <person name="Glass J.I."/>
            <person name="Rusch D."/>
            <person name="Podicherti R."/>
            <person name="Tsui H.-C.T."/>
            <person name="Winkler M.E."/>
        </authorList>
    </citation>
    <scope>NUCLEOTIDE SEQUENCE</scope>
</reference>
<dbReference type="EMBL" id="UINC01010833">
    <property type="protein sequence ID" value="SVA48041.1"/>
    <property type="molecule type" value="Genomic_DNA"/>
</dbReference>
<feature type="non-terminal residue" evidence="2">
    <location>
        <position position="1"/>
    </location>
</feature>